<accession>A0A7Z7VNG9</accession>
<dbReference type="PANTHER" id="PTHR43196">
    <property type="entry name" value="SULFATE ADENYLYLTRANSFERASE SUBUNIT 2"/>
    <property type="match status" value="1"/>
</dbReference>
<dbReference type="EMBL" id="SISP01000020">
    <property type="protein sequence ID" value="TBM41311.1"/>
    <property type="molecule type" value="Genomic_DNA"/>
</dbReference>
<evidence type="ECO:0000259" key="1">
    <source>
        <dbReference type="Pfam" id="PF01507"/>
    </source>
</evidence>
<dbReference type="SUPFAM" id="SSF52402">
    <property type="entry name" value="Adenine nucleotide alpha hydrolases-like"/>
    <property type="match status" value="1"/>
</dbReference>
<reference evidence="2 3" key="1">
    <citation type="submission" date="2019-02" db="EMBL/GenBank/DDBJ databases">
        <title>Genomic plasticity associated with the antimicrobial resistance in Vibrio cholerae.</title>
        <authorList>
            <person name="Verma J."/>
            <person name="Bag S."/>
            <person name="Saha B."/>
            <person name="Kumar P."/>
            <person name="Ghosh T.S."/>
            <person name="Dayal M."/>
            <person name="Senapati T."/>
            <person name="Mehra S."/>
            <person name="Dey P."/>
            <person name="Desigamani A."/>
            <person name="Kumar D."/>
            <person name="Rana P."/>
            <person name="Kumar B."/>
            <person name="Maiti T.K."/>
            <person name="Sharma N.C."/>
            <person name="Bhadra R.K."/>
            <person name="Mutreja A."/>
            <person name="Nair G.B."/>
            <person name="Ramamurthy T."/>
            <person name="Das B."/>
        </authorList>
    </citation>
    <scope>NUCLEOTIDE SEQUENCE [LARGE SCALE GENOMIC DNA]</scope>
    <source>
        <strain evidence="2 3">IDH06781</strain>
    </source>
</reference>
<comment type="caution">
    <text evidence="2">The sequence shown here is derived from an EMBL/GenBank/DDBJ whole genome shotgun (WGS) entry which is preliminary data.</text>
</comment>
<dbReference type="Proteomes" id="UP000294145">
    <property type="component" value="Unassembled WGS sequence"/>
</dbReference>
<dbReference type="Pfam" id="PF01507">
    <property type="entry name" value="PAPS_reduct"/>
    <property type="match status" value="1"/>
</dbReference>
<evidence type="ECO:0000313" key="3">
    <source>
        <dbReference type="Proteomes" id="UP000294145"/>
    </source>
</evidence>
<dbReference type="GO" id="GO:0003824">
    <property type="term" value="F:catalytic activity"/>
    <property type="evidence" value="ECO:0007669"/>
    <property type="project" value="InterPro"/>
</dbReference>
<gene>
    <name evidence="2" type="ORF">EYB64_12110</name>
</gene>
<dbReference type="RefSeq" id="WP_114709038.1">
    <property type="nucleotide sequence ID" value="NZ_QEDI01000035.1"/>
</dbReference>
<dbReference type="InterPro" id="IPR050128">
    <property type="entry name" value="Sulfate_adenylyltrnsfr_sub2"/>
</dbReference>
<dbReference type="Gene3D" id="3.40.50.620">
    <property type="entry name" value="HUPs"/>
    <property type="match status" value="1"/>
</dbReference>
<evidence type="ECO:0000313" key="2">
    <source>
        <dbReference type="EMBL" id="TBM41311.1"/>
    </source>
</evidence>
<sequence length="620" mass="71527">MKIIDDAIAKIQTLLRSGYSLSIGYSGGKDSTCVLVLTIEAVRRMLDAGEYVPQCYVTTSNTRREMPEMEQYMLDKLVALSIFIARNNLPFEILEVEPSLSGRFTWTCIGRGKLPRYVGQSRDCARDEKIVPQQKAIRKIQKDSGGNVVMLVGSRFEESTARANNMAKFKMDSTTLTISDGMYSYAPISYWELDDVWDLLVGVSQNSDGESRYFRTFVKNFDDLVTLYRDANEGLCGVIVGDSGAKSGCGSRFGCAWCLVNGERDKSLESLLDESERYMYMEGLSKFRKFLYNIRWDMNRRDWRGRCISEAGFMKVTPDYFSPRTKRELLRYLITLDVLELERAKTWEQKWNANEIEHTEENRVLCGPMFNFVTWDDIVAIEFQWSLTRDFNESSPAARDWIDIYDFGVRYHIPDVPESPRVTIPSHRWFDVNPVLENSISGIKGLLPHRDEVLNFSESKELEVELGCGFEYLSMVRSSFYKLNHIPISEFARVCIHKGWIKMQKRDFDEYDKIARRSDYIYKLMIQECPTTDDEITECERLMTVDEYLRENSISDQAHEEILSSLRLKRLESQPQQDIFGAESIASVVPIKKVKIKASDNVVTESLFSLEQALTQQSLL</sequence>
<organism evidence="2 3">
    <name type="scientific">Vibrio cholerae</name>
    <dbReference type="NCBI Taxonomy" id="666"/>
    <lineage>
        <taxon>Bacteria</taxon>
        <taxon>Pseudomonadati</taxon>
        <taxon>Pseudomonadota</taxon>
        <taxon>Gammaproteobacteria</taxon>
        <taxon>Vibrionales</taxon>
        <taxon>Vibrionaceae</taxon>
        <taxon>Vibrio</taxon>
    </lineage>
</organism>
<protein>
    <recommendedName>
        <fullName evidence="1">Phosphoadenosine phosphosulphate reductase domain-containing protein</fullName>
    </recommendedName>
</protein>
<proteinExistence type="predicted"/>
<dbReference type="InterPro" id="IPR002500">
    <property type="entry name" value="PAPS_reduct_dom"/>
</dbReference>
<dbReference type="AlphaFoldDB" id="A0A7Z7VNG9"/>
<dbReference type="PANTHER" id="PTHR43196:SF2">
    <property type="entry name" value="PHOSPHOADENOSINE PHOSPHOSULFATE REDUCTASE"/>
    <property type="match status" value="1"/>
</dbReference>
<dbReference type="InterPro" id="IPR014729">
    <property type="entry name" value="Rossmann-like_a/b/a_fold"/>
</dbReference>
<name>A0A7Z7VNG9_VIBCL</name>
<feature type="domain" description="Phosphoadenosine phosphosulphate reductase" evidence="1">
    <location>
        <begin position="23"/>
        <end position="200"/>
    </location>
</feature>